<dbReference type="InterPro" id="IPR004163">
    <property type="entry name" value="CoA_transf_BS"/>
</dbReference>
<comment type="caution">
    <text evidence="3">The sequence shown here is derived from an EMBL/GenBank/DDBJ whole genome shotgun (WGS) entry which is preliminary data.</text>
</comment>
<protein>
    <submittedName>
        <fullName evidence="3">Acetate CoA-transferase subunit alpha</fullName>
        <ecNumber evidence="3">2.8.3.9</ecNumber>
    </submittedName>
</protein>
<dbReference type="PANTHER" id="PTHR13707">
    <property type="entry name" value="KETOACID-COENZYME A TRANSFERASE"/>
    <property type="match status" value="1"/>
</dbReference>
<keyword evidence="2 3" id="KW-0808">Transferase</keyword>
<dbReference type="EC" id="2.8.3.9" evidence="3"/>
<dbReference type="Gene3D" id="3.40.1080.10">
    <property type="entry name" value="Glutaconate Coenzyme A-transferase"/>
    <property type="match status" value="1"/>
</dbReference>
<dbReference type="InterPro" id="IPR037171">
    <property type="entry name" value="NagB/RpiA_transferase-like"/>
</dbReference>
<dbReference type="SUPFAM" id="SSF100950">
    <property type="entry name" value="NagB/RpiA/CoA transferase-like"/>
    <property type="match status" value="1"/>
</dbReference>
<reference evidence="3" key="1">
    <citation type="submission" date="2021-11" db="EMBL/GenBank/DDBJ databases">
        <title>Description of a new species Pelosinus isolated from the bottom sediments of Lake Baikal.</title>
        <authorList>
            <person name="Zakharyuk A."/>
        </authorList>
    </citation>
    <scope>NUCLEOTIDE SEQUENCE</scope>
    <source>
        <strain evidence="3">Bkl1</strain>
    </source>
</reference>
<proteinExistence type="inferred from homology"/>
<gene>
    <name evidence="3" type="primary">atoD</name>
    <name evidence="3" type="ORF">LMF89_04445</name>
</gene>
<name>A0ABS8HN98_9FIRM</name>
<evidence type="ECO:0000313" key="3">
    <source>
        <dbReference type="EMBL" id="MCC5464614.1"/>
    </source>
</evidence>
<evidence type="ECO:0000313" key="4">
    <source>
        <dbReference type="Proteomes" id="UP001165492"/>
    </source>
</evidence>
<dbReference type="RefSeq" id="WP_229534049.1">
    <property type="nucleotide sequence ID" value="NZ_JAJHJB010000004.1"/>
</dbReference>
<keyword evidence="4" id="KW-1185">Reference proteome</keyword>
<dbReference type="NCBIfam" id="TIGR02429">
    <property type="entry name" value="pcaI_scoA_fam"/>
    <property type="match status" value="1"/>
</dbReference>
<accession>A0ABS8HN98</accession>
<dbReference type="EMBL" id="JAJHJB010000004">
    <property type="protein sequence ID" value="MCC5464614.1"/>
    <property type="molecule type" value="Genomic_DNA"/>
</dbReference>
<dbReference type="NCBIfam" id="NF007394">
    <property type="entry name" value="PRK09920.1"/>
    <property type="match status" value="1"/>
</dbReference>
<dbReference type="Pfam" id="PF01144">
    <property type="entry name" value="CoA_trans"/>
    <property type="match status" value="1"/>
</dbReference>
<dbReference type="InterPro" id="IPR004165">
    <property type="entry name" value="CoA_trans_fam_I"/>
</dbReference>
<dbReference type="InterPro" id="IPR012792">
    <property type="entry name" value="3-oxoacid_CoA-transf_A"/>
</dbReference>
<dbReference type="PROSITE" id="PS01273">
    <property type="entry name" value="COA_TRANSF_1"/>
    <property type="match status" value="1"/>
</dbReference>
<dbReference type="SMART" id="SM00882">
    <property type="entry name" value="CoA_trans"/>
    <property type="match status" value="1"/>
</dbReference>
<evidence type="ECO:0000256" key="2">
    <source>
        <dbReference type="ARBA" id="ARBA00022679"/>
    </source>
</evidence>
<dbReference type="Proteomes" id="UP001165492">
    <property type="component" value="Unassembled WGS sequence"/>
</dbReference>
<organism evidence="3 4">
    <name type="scientific">Pelosinus baikalensis</name>
    <dbReference type="NCBI Taxonomy" id="2892015"/>
    <lineage>
        <taxon>Bacteria</taxon>
        <taxon>Bacillati</taxon>
        <taxon>Bacillota</taxon>
        <taxon>Negativicutes</taxon>
        <taxon>Selenomonadales</taxon>
        <taxon>Sporomusaceae</taxon>
        <taxon>Pelosinus</taxon>
    </lineage>
</organism>
<sequence length="219" mass="23427">MKNKQLNIQQASEYFKDGMTVMVGGFLAVGTPERLVHAIVDRGVKDITLITNDTAVPDKGVGQLIVNRQVKKVVASHIGTNPETGKQMIAKELEVELVPQGTLAERIRCGGSGLGGVLTLTGVGTIVEENKRKISVDGKIYLLEKPLHADVALIKARKADTAGNLIYDKAARNFNPIMAMAADVVIVEVDELVEVGEIVPDEVMTAGVLVDKIICVEGC</sequence>
<evidence type="ECO:0000256" key="1">
    <source>
        <dbReference type="ARBA" id="ARBA00005612"/>
    </source>
</evidence>
<dbReference type="GO" id="GO:0047371">
    <property type="term" value="F:butyrate-acetoacetate CoA-transferase activity"/>
    <property type="evidence" value="ECO:0007669"/>
    <property type="project" value="UniProtKB-EC"/>
</dbReference>
<comment type="similarity">
    <text evidence="1">Belongs to the 3-oxoacid CoA-transferase subunit A family.</text>
</comment>
<dbReference type="PANTHER" id="PTHR13707:SF60">
    <property type="entry name" value="ACETATE COA-TRANSFERASE SUBUNIT ALPHA"/>
    <property type="match status" value="1"/>
</dbReference>